<keyword evidence="2" id="KW-0812">Transmembrane</keyword>
<proteinExistence type="predicted"/>
<reference evidence="4" key="1">
    <citation type="journal article" date="2019" name="Int. J. Syst. Evol. Microbiol.">
        <title>The Global Catalogue of Microorganisms (GCM) 10K type strain sequencing project: providing services to taxonomists for standard genome sequencing and annotation.</title>
        <authorList>
            <consortium name="The Broad Institute Genomics Platform"/>
            <consortium name="The Broad Institute Genome Sequencing Center for Infectious Disease"/>
            <person name="Wu L."/>
            <person name="Ma J."/>
        </authorList>
    </citation>
    <scope>NUCLEOTIDE SEQUENCE [LARGE SCALE GENOMIC DNA]</scope>
    <source>
        <strain evidence="4">CGMCC 4.7035</strain>
    </source>
</reference>
<keyword evidence="2" id="KW-0472">Membrane</keyword>
<evidence type="ECO:0000256" key="1">
    <source>
        <dbReference type="SAM" id="MobiDB-lite"/>
    </source>
</evidence>
<dbReference type="RefSeq" id="WP_310768343.1">
    <property type="nucleotide sequence ID" value="NZ_JBHRWR010000045.1"/>
</dbReference>
<feature type="transmembrane region" description="Helical" evidence="2">
    <location>
        <begin position="25"/>
        <end position="45"/>
    </location>
</feature>
<evidence type="ECO:0000313" key="4">
    <source>
        <dbReference type="Proteomes" id="UP001595701"/>
    </source>
</evidence>
<keyword evidence="4" id="KW-1185">Reference proteome</keyword>
<sequence>MANPPVAPDVAHVVKRNRTLLYRHIATRLALAVVLFAVPFVAHLVGWDAALPAFGIPATLFVLIFLMLRLRHGSRLRVCERVLRLRRRQVRAVIGDFTEDMPQVRSRNASTALATVRNLIRGRSSPPETSTPSPDAEPTPNTATCSPSTASHAQPDIRGKRRVLRITPHTDPGYSPRGS</sequence>
<comment type="caution">
    <text evidence="3">The sequence shown here is derived from an EMBL/GenBank/DDBJ whole genome shotgun (WGS) entry which is preliminary data.</text>
</comment>
<feature type="compositionally biased region" description="Low complexity" evidence="1">
    <location>
        <begin position="124"/>
        <end position="140"/>
    </location>
</feature>
<organism evidence="3 4">
    <name type="scientific">Streptomyces yaanensis</name>
    <dbReference type="NCBI Taxonomy" id="1142239"/>
    <lineage>
        <taxon>Bacteria</taxon>
        <taxon>Bacillati</taxon>
        <taxon>Actinomycetota</taxon>
        <taxon>Actinomycetes</taxon>
        <taxon>Kitasatosporales</taxon>
        <taxon>Streptomycetaceae</taxon>
        <taxon>Streptomyces</taxon>
    </lineage>
</organism>
<dbReference type="EMBL" id="JBHRWR010000045">
    <property type="protein sequence ID" value="MFC3578156.1"/>
    <property type="molecule type" value="Genomic_DNA"/>
</dbReference>
<feature type="region of interest" description="Disordered" evidence="1">
    <location>
        <begin position="118"/>
        <end position="179"/>
    </location>
</feature>
<feature type="transmembrane region" description="Helical" evidence="2">
    <location>
        <begin position="51"/>
        <end position="68"/>
    </location>
</feature>
<accession>A0ABV7SPP7</accession>
<evidence type="ECO:0000313" key="3">
    <source>
        <dbReference type="EMBL" id="MFC3578156.1"/>
    </source>
</evidence>
<keyword evidence="2" id="KW-1133">Transmembrane helix</keyword>
<name>A0ABV7SPP7_9ACTN</name>
<feature type="compositionally biased region" description="Polar residues" evidence="1">
    <location>
        <begin position="141"/>
        <end position="152"/>
    </location>
</feature>
<gene>
    <name evidence="3" type="ORF">ACFOZ0_33855</name>
</gene>
<protein>
    <submittedName>
        <fullName evidence="3">Uncharacterized protein</fullName>
    </submittedName>
</protein>
<evidence type="ECO:0000256" key="2">
    <source>
        <dbReference type="SAM" id="Phobius"/>
    </source>
</evidence>
<dbReference type="Proteomes" id="UP001595701">
    <property type="component" value="Unassembled WGS sequence"/>
</dbReference>